<dbReference type="InterPro" id="IPR045225">
    <property type="entry name" value="Uracil/uridine/allantoin_perm"/>
</dbReference>
<feature type="transmembrane region" description="Helical" evidence="6">
    <location>
        <begin position="395"/>
        <end position="414"/>
    </location>
</feature>
<evidence type="ECO:0000256" key="5">
    <source>
        <dbReference type="ARBA" id="ARBA00023136"/>
    </source>
</evidence>
<organism evidence="7 8">
    <name type="scientific">Sulfuracidifex tepidarius</name>
    <dbReference type="NCBI Taxonomy" id="1294262"/>
    <lineage>
        <taxon>Archaea</taxon>
        <taxon>Thermoproteota</taxon>
        <taxon>Thermoprotei</taxon>
        <taxon>Sulfolobales</taxon>
        <taxon>Sulfolobaceae</taxon>
        <taxon>Sulfuracidifex</taxon>
    </lineage>
</organism>
<feature type="transmembrane region" description="Helical" evidence="6">
    <location>
        <begin position="366"/>
        <end position="383"/>
    </location>
</feature>
<evidence type="ECO:0000256" key="6">
    <source>
        <dbReference type="SAM" id="Phobius"/>
    </source>
</evidence>
<feature type="transmembrane region" description="Helical" evidence="6">
    <location>
        <begin position="197"/>
        <end position="217"/>
    </location>
</feature>
<feature type="transmembrane region" description="Helical" evidence="6">
    <location>
        <begin position="237"/>
        <end position="255"/>
    </location>
</feature>
<proteinExistence type="inferred from homology"/>
<dbReference type="RefSeq" id="WP_149565038.1">
    <property type="nucleotide sequence ID" value="NZ_AP018930.1"/>
</dbReference>
<name>A0A510E665_9CREN</name>
<protein>
    <recommendedName>
        <fullName evidence="9">Allantoin permease</fullName>
    </recommendedName>
</protein>
<sequence length="487" mass="53559">MESNIENEVKLDVSDYGQTSETVPKTFYNRNLIPLPRSMKNWTWVNFTTVWAGMVHNIVQFEIAALLTFEFGPIWALLITGLAYGTQLVVMFLNGHMGAKWGIPFPVSVRSMYGLKGASIPVILRGFVALFWFSVQTYVGGTIINAVLSIFSPYWASLDSNVLGMPENIALSFLIFWSINVAVLFKGMQEVKYFELVVGPLIMGILGALAIYGVQLAHGVGNLFSVAPSMSLNFNDVSLAIASLAGAYATLALNIMDFTRFSKTQKDQVVGQAIGFPILFVIFTFIVVLIVSTMIYSFKISIAEAPNYVNPVNIMYLFTHNPLITLILGITLIFATVGVNVAANLVSPIYDLISLFPRKFSTWNKAAVIASVLGIGYVPWLWYSNAGSLFDALNIIGTSLGAVAGVMIAKYWLLDRTKMKLVDLFTPKGLYWYKDGISANAIISTLIGGLVPLIGVVLPSLSLIYDYGWYIAIIVSMLVFILLSKRD</sequence>
<feature type="transmembrane region" description="Helical" evidence="6">
    <location>
        <begin position="44"/>
        <end position="67"/>
    </location>
</feature>
<gene>
    <name evidence="7" type="ORF">IC007_2472</name>
</gene>
<dbReference type="EMBL" id="AP018930">
    <property type="protein sequence ID" value="BBG27917.1"/>
    <property type="molecule type" value="Genomic_DNA"/>
</dbReference>
<dbReference type="AlphaFoldDB" id="A0A510E665"/>
<evidence type="ECO:0000256" key="2">
    <source>
        <dbReference type="ARBA" id="ARBA00008974"/>
    </source>
</evidence>
<dbReference type="GO" id="GO:0015205">
    <property type="term" value="F:nucleobase transmembrane transporter activity"/>
    <property type="evidence" value="ECO:0007669"/>
    <property type="project" value="TreeGrafter"/>
</dbReference>
<dbReference type="Pfam" id="PF02133">
    <property type="entry name" value="Transp_cyt_pur"/>
    <property type="match status" value="1"/>
</dbReference>
<feature type="transmembrane region" description="Helical" evidence="6">
    <location>
        <begin position="168"/>
        <end position="185"/>
    </location>
</feature>
<evidence type="ECO:0000256" key="3">
    <source>
        <dbReference type="ARBA" id="ARBA00022692"/>
    </source>
</evidence>
<comment type="similarity">
    <text evidence="2">Belongs to the purine-cytosine permease (2.A.39) family.</text>
</comment>
<dbReference type="PANTHER" id="PTHR30618">
    <property type="entry name" value="NCS1 FAMILY PURINE/PYRIMIDINE TRANSPORTER"/>
    <property type="match status" value="1"/>
</dbReference>
<dbReference type="GeneID" id="41718759"/>
<evidence type="ECO:0008006" key="9">
    <source>
        <dbReference type="Google" id="ProtNLM"/>
    </source>
</evidence>
<keyword evidence="4 6" id="KW-1133">Transmembrane helix</keyword>
<feature type="transmembrane region" description="Helical" evidence="6">
    <location>
        <begin position="437"/>
        <end position="461"/>
    </location>
</feature>
<evidence type="ECO:0000256" key="4">
    <source>
        <dbReference type="ARBA" id="ARBA00022989"/>
    </source>
</evidence>
<dbReference type="PANTHER" id="PTHR30618:SF0">
    <property type="entry name" value="PURINE-URACIL PERMEASE NCS1"/>
    <property type="match status" value="1"/>
</dbReference>
<feature type="transmembrane region" description="Helical" evidence="6">
    <location>
        <begin position="323"/>
        <end position="346"/>
    </location>
</feature>
<comment type="subcellular location">
    <subcellularLocation>
        <location evidence="1">Membrane</location>
        <topology evidence="1">Multi-pass membrane protein</topology>
    </subcellularLocation>
</comment>
<dbReference type="Gene3D" id="1.10.4160.10">
    <property type="entry name" value="Hydantoin permease"/>
    <property type="match status" value="1"/>
</dbReference>
<dbReference type="GO" id="GO:0005886">
    <property type="term" value="C:plasma membrane"/>
    <property type="evidence" value="ECO:0007669"/>
    <property type="project" value="TreeGrafter"/>
</dbReference>
<feature type="transmembrane region" description="Helical" evidence="6">
    <location>
        <begin position="276"/>
        <end position="298"/>
    </location>
</feature>
<evidence type="ECO:0000256" key="1">
    <source>
        <dbReference type="ARBA" id="ARBA00004141"/>
    </source>
</evidence>
<reference evidence="8" key="1">
    <citation type="submission" date="2018-09" db="EMBL/GenBank/DDBJ databases">
        <title>Complete Genome Sequencing of Sulfolobus sp. JCM 16834.</title>
        <authorList>
            <person name="Kato S."/>
            <person name="Itoh T."/>
            <person name="Ohkuma M."/>
        </authorList>
    </citation>
    <scope>NUCLEOTIDE SEQUENCE [LARGE SCALE GENOMIC DNA]</scope>
    <source>
        <strain evidence="8">IC-007</strain>
    </source>
</reference>
<keyword evidence="5 6" id="KW-0472">Membrane</keyword>
<keyword evidence="3 6" id="KW-0812">Transmembrane</keyword>
<feature type="transmembrane region" description="Helical" evidence="6">
    <location>
        <begin position="74"/>
        <end position="93"/>
    </location>
</feature>
<accession>A0A510E665</accession>
<feature type="transmembrane region" description="Helical" evidence="6">
    <location>
        <begin position="467"/>
        <end position="484"/>
    </location>
</feature>
<evidence type="ECO:0000313" key="8">
    <source>
        <dbReference type="Proteomes" id="UP000325030"/>
    </source>
</evidence>
<dbReference type="Proteomes" id="UP000325030">
    <property type="component" value="Chromosome"/>
</dbReference>
<dbReference type="InterPro" id="IPR001248">
    <property type="entry name" value="Pur-cyt_permease"/>
</dbReference>
<evidence type="ECO:0000313" key="7">
    <source>
        <dbReference type="EMBL" id="BBG27917.1"/>
    </source>
</evidence>